<sequence length="83" mass="10297">METYLKFCRYKKNDHEFWQLIHNDLDLLVGDLFHYDESYYNMLELSNQLLFKSLRFSLGNYTVTENFIDKWGFRNIYLWPLID</sequence>
<dbReference type="EMBL" id="JBEWZH010000007">
    <property type="protein sequence ID" value="MFL0162800.1"/>
    <property type="molecule type" value="Genomic_DNA"/>
</dbReference>
<evidence type="ECO:0000313" key="2">
    <source>
        <dbReference type="Proteomes" id="UP001623558"/>
    </source>
</evidence>
<dbReference type="RefSeq" id="WP_406751625.1">
    <property type="nucleotide sequence ID" value="NZ_JBEWZH010000007.1"/>
</dbReference>
<organism evidence="1 2">
    <name type="scientific">Aquirufa salirivi</name>
    <dbReference type="NCBI Taxonomy" id="3104729"/>
    <lineage>
        <taxon>Bacteria</taxon>
        <taxon>Pseudomonadati</taxon>
        <taxon>Bacteroidota</taxon>
        <taxon>Cytophagia</taxon>
        <taxon>Cytophagales</taxon>
        <taxon>Flectobacillaceae</taxon>
        <taxon>Aquirufa</taxon>
    </lineage>
</organism>
<accession>A0ABW8RVP8</accession>
<protein>
    <submittedName>
        <fullName evidence="1">Uncharacterized protein</fullName>
    </submittedName>
</protein>
<keyword evidence="2" id="KW-1185">Reference proteome</keyword>
<proteinExistence type="predicted"/>
<gene>
    <name evidence="1" type="ORF">U0R11_10390</name>
</gene>
<reference evidence="1 2" key="1">
    <citation type="submission" date="2024-07" db="EMBL/GenBank/DDBJ databases">
        <authorList>
            <person name="Pitt A."/>
            <person name="Hahn M.W."/>
        </authorList>
    </citation>
    <scope>NUCLEOTIDE SEQUENCE [LARGE SCALE GENOMIC DNA]</scope>
    <source>
        <strain evidence="1 2">1-SAACH-A3</strain>
    </source>
</reference>
<evidence type="ECO:0000313" key="1">
    <source>
        <dbReference type="EMBL" id="MFL0162800.1"/>
    </source>
</evidence>
<comment type="caution">
    <text evidence="1">The sequence shown here is derived from an EMBL/GenBank/DDBJ whole genome shotgun (WGS) entry which is preliminary data.</text>
</comment>
<dbReference type="Proteomes" id="UP001623558">
    <property type="component" value="Unassembled WGS sequence"/>
</dbReference>
<name>A0ABW8RVP8_9BACT</name>